<keyword evidence="4" id="KW-1185">Reference proteome</keyword>
<evidence type="ECO:0000313" key="3">
    <source>
        <dbReference type="EMBL" id="QDZ08169.1"/>
    </source>
</evidence>
<keyword evidence="1" id="KW-0732">Signal</keyword>
<organism evidence="3 4">
    <name type="scientific">Sphingomonas panacisoli</name>
    <dbReference type="NCBI Taxonomy" id="1813879"/>
    <lineage>
        <taxon>Bacteria</taxon>
        <taxon>Pseudomonadati</taxon>
        <taxon>Pseudomonadota</taxon>
        <taxon>Alphaproteobacteria</taxon>
        <taxon>Sphingomonadales</taxon>
        <taxon>Sphingomonadaceae</taxon>
        <taxon>Sphingomonas</taxon>
    </lineage>
</organism>
<protein>
    <submittedName>
        <fullName evidence="3">PEP-CTERM sorting domain-containing protein</fullName>
    </submittedName>
</protein>
<sequence>MRYLTPVILAAAIAPVAASAQTALSTANYVQNFDTLASTGTSSTLPAGWAISETGTAADGAYAAGDGSSNSGNTYSFGATGSTERALGSVGSGAITQAQYGVLFTNQLGSTITAFDIAYIGEQWRLGNSTDDGLTFEYSTNATSLTSGTWTRFSALDFLPAVTSGTQGALNGNLAANQRSLATTIGGLSILSGANFGFRWTDLNSGGNDHGLAVDNFSLKSTLATGAVPEPATWGMIILGFGAMAGAVRRRGRVAQRVRFA</sequence>
<evidence type="ECO:0000259" key="2">
    <source>
        <dbReference type="Pfam" id="PF07589"/>
    </source>
</evidence>
<dbReference type="AlphaFoldDB" id="A0A5B8LJU7"/>
<reference evidence="3 4" key="1">
    <citation type="submission" date="2019-07" db="EMBL/GenBank/DDBJ databases">
        <title>Full genome sequence of Sphingomonas sp. 4R-6-7(HKS19).</title>
        <authorList>
            <person name="Im W.-T."/>
        </authorList>
    </citation>
    <scope>NUCLEOTIDE SEQUENCE [LARGE SCALE GENOMIC DNA]</scope>
    <source>
        <strain evidence="3 4">HKS19</strain>
    </source>
</reference>
<evidence type="ECO:0000313" key="4">
    <source>
        <dbReference type="Proteomes" id="UP000315673"/>
    </source>
</evidence>
<dbReference type="Pfam" id="PF07589">
    <property type="entry name" value="PEP-CTERM"/>
    <property type="match status" value="1"/>
</dbReference>
<dbReference type="EMBL" id="CP042306">
    <property type="protein sequence ID" value="QDZ08169.1"/>
    <property type="molecule type" value="Genomic_DNA"/>
</dbReference>
<dbReference type="NCBIfam" id="TIGR02595">
    <property type="entry name" value="PEP_CTERM"/>
    <property type="match status" value="1"/>
</dbReference>
<dbReference type="RefSeq" id="WP_146572417.1">
    <property type="nucleotide sequence ID" value="NZ_CP042306.1"/>
</dbReference>
<feature type="domain" description="Ice-binding protein C-terminal" evidence="2">
    <location>
        <begin position="227"/>
        <end position="251"/>
    </location>
</feature>
<dbReference type="KEGG" id="spai:FPZ24_12335"/>
<feature type="chain" id="PRO_5023087619" evidence="1">
    <location>
        <begin position="21"/>
        <end position="261"/>
    </location>
</feature>
<proteinExistence type="predicted"/>
<accession>A0A5B8LJU7</accession>
<feature type="signal peptide" evidence="1">
    <location>
        <begin position="1"/>
        <end position="20"/>
    </location>
</feature>
<dbReference type="NCBIfam" id="NF035944">
    <property type="entry name" value="PEPxxWA-CTERM"/>
    <property type="match status" value="1"/>
</dbReference>
<dbReference type="OrthoDB" id="9800417at2"/>
<gene>
    <name evidence="3" type="ORF">FPZ24_12335</name>
</gene>
<dbReference type="Proteomes" id="UP000315673">
    <property type="component" value="Chromosome"/>
</dbReference>
<name>A0A5B8LJU7_9SPHN</name>
<evidence type="ECO:0000256" key="1">
    <source>
        <dbReference type="SAM" id="SignalP"/>
    </source>
</evidence>
<dbReference type="InterPro" id="IPR013424">
    <property type="entry name" value="Ice-binding_C"/>
</dbReference>